<proteinExistence type="inferred from homology"/>
<feature type="transmembrane region" description="Helical" evidence="7">
    <location>
        <begin position="607"/>
        <end position="632"/>
    </location>
</feature>
<comment type="similarity">
    <text evidence="2">Belongs to the major facilitator superfamily. MFSD6 family.</text>
</comment>
<feature type="transmembrane region" description="Helical" evidence="7">
    <location>
        <begin position="56"/>
        <end position="77"/>
    </location>
</feature>
<feature type="transmembrane region" description="Helical" evidence="7">
    <location>
        <begin position="402"/>
        <end position="421"/>
    </location>
</feature>
<reference evidence="9 11" key="1">
    <citation type="journal article" date="2010" name="BMC Genomics">
        <title>Combination of measures distinguishes pre-miRNAs from other stem-loops in the genome of the newly sequenced Anopheles darlingi.</title>
        <authorList>
            <person name="Mendes N.D."/>
            <person name="Freitas A.T."/>
            <person name="Vasconcelos A.T."/>
            <person name="Sagot M.F."/>
        </authorList>
    </citation>
    <scope>NUCLEOTIDE SEQUENCE</scope>
</reference>
<dbReference type="VEuPathDB" id="VectorBase:ADAC008322"/>
<evidence type="ECO:0000259" key="8">
    <source>
        <dbReference type="Pfam" id="PF12832"/>
    </source>
</evidence>
<keyword evidence="11" id="KW-1185">Reference proteome</keyword>
<reference evidence="9" key="3">
    <citation type="journal article" date="2013" name="Nucleic Acids Res.">
        <title>The genome of Anopheles darlingi, the main neotropical malaria vector.</title>
        <authorList>
            <person name="Marinotti O."/>
            <person name="Cerqueira G.C."/>
            <person name="de Almeida L.G."/>
            <person name="Ferro M.I."/>
            <person name="Loreto E.L."/>
            <person name="Zaha A."/>
            <person name="Teixeira S.M."/>
            <person name="Wespiser A.R."/>
            <person name="Almeida E Silva A."/>
            <person name="Schlindwein A.D."/>
            <person name="Pacheco A.C."/>
            <person name="Silva A.L."/>
            <person name="Graveley B.R."/>
            <person name="Walenz B.P."/>
            <person name="Lima Bde A."/>
            <person name="Ribeiro C.A."/>
            <person name="Nunes-Silva C.G."/>
            <person name="de Carvalho C.R."/>
            <person name="Soares C.M."/>
            <person name="de Menezes C.B."/>
            <person name="Matiolli C."/>
            <person name="Caffrey D."/>
            <person name="Araujo D.A."/>
            <person name="de Oliveira D.M."/>
            <person name="Golenbock D."/>
            <person name="Grisard E.C."/>
            <person name="Fantinatti-Garboggini F."/>
            <person name="de Carvalho F.M."/>
            <person name="Barcellos F.G."/>
            <person name="Prosdocimi F."/>
            <person name="May G."/>
            <person name="Azevedo Junior G.M."/>
            <person name="Guimaraes G.M."/>
            <person name="Goldman G.H."/>
            <person name="Padilha I.Q."/>
            <person name="Batista Jda S."/>
            <person name="Ferro J.A."/>
            <person name="Ribeiro J.M."/>
            <person name="Fietto J.L."/>
            <person name="Dabbas K.M."/>
            <person name="Cerdeira L."/>
            <person name="Agnez-Lima L.F."/>
            <person name="Brocchi M."/>
            <person name="de Carvalho M.O."/>
            <person name="Teixeira Mde M."/>
            <person name="Diniz Maia Mde M."/>
            <person name="Goldman M.H."/>
            <person name="Cruz Schneider M.P."/>
            <person name="Felipe M.S."/>
            <person name="Hungria M."/>
            <person name="Nicolas M.F."/>
            <person name="Pereira M."/>
            <person name="Montes M.A."/>
            <person name="Cantao M.E."/>
            <person name="Vincentz M."/>
            <person name="Rafael M.S."/>
            <person name="Silverman N."/>
            <person name="Stoco P.H."/>
            <person name="Souza R.C."/>
            <person name="Vicentini R."/>
            <person name="Gazzinelli R.T."/>
            <person name="Neves Rde O."/>
            <person name="Silva R."/>
            <person name="Astolfi-Filho S."/>
            <person name="Maciel T.E."/>
            <person name="Urmenyi T.P."/>
            <person name="Tadei W.P."/>
            <person name="Camargo E.P."/>
            <person name="de Vasconcelos A.T."/>
        </authorList>
    </citation>
    <scope>NUCLEOTIDE SEQUENCE</scope>
</reference>
<protein>
    <recommendedName>
        <fullName evidence="8">Major facilitator superfamily associated domain-containing protein</fullName>
    </recommendedName>
</protein>
<dbReference type="STRING" id="43151.W5JBD5"/>
<reference evidence="9" key="2">
    <citation type="submission" date="2010-05" db="EMBL/GenBank/DDBJ databases">
        <authorList>
            <person name="Almeida L.G."/>
            <person name="Nicolas M.F."/>
            <person name="Souza R.C."/>
            <person name="Vasconcelos A.T.R."/>
        </authorList>
    </citation>
    <scope>NUCLEOTIDE SEQUENCE</scope>
</reference>
<accession>W5JBD5</accession>
<keyword evidence="3 7" id="KW-0812">Transmembrane</keyword>
<dbReference type="OMA" id="LCASQMP"/>
<dbReference type="PANTHER" id="PTHR16172">
    <property type="entry name" value="MAJOR FACILITATOR SUPERFAMILY DOMAIN-CONTAINING PROTEIN 6-LIKE"/>
    <property type="match status" value="1"/>
</dbReference>
<evidence type="ECO:0000313" key="9">
    <source>
        <dbReference type="EMBL" id="ETN60069.1"/>
    </source>
</evidence>
<reference evidence="10" key="4">
    <citation type="submission" date="2015-06" db="UniProtKB">
        <authorList>
            <consortium name="EnsemblMetazoa"/>
        </authorList>
    </citation>
    <scope>IDENTIFICATION</scope>
</reference>
<feature type="transmembrane region" description="Helical" evidence="7">
    <location>
        <begin position="486"/>
        <end position="509"/>
    </location>
</feature>
<name>W5JBD5_ANODA</name>
<evidence type="ECO:0000256" key="3">
    <source>
        <dbReference type="ARBA" id="ARBA00022692"/>
    </source>
</evidence>
<evidence type="ECO:0000256" key="6">
    <source>
        <dbReference type="SAM" id="MobiDB-lite"/>
    </source>
</evidence>
<evidence type="ECO:0000256" key="4">
    <source>
        <dbReference type="ARBA" id="ARBA00022989"/>
    </source>
</evidence>
<comment type="subcellular location">
    <subcellularLocation>
        <location evidence="1">Membrane</location>
        <topology evidence="1">Multi-pass membrane protein</topology>
    </subcellularLocation>
</comment>
<feature type="transmembrane region" description="Helical" evidence="7">
    <location>
        <begin position="521"/>
        <end position="544"/>
    </location>
</feature>
<dbReference type="InterPro" id="IPR051717">
    <property type="entry name" value="MFS_MFSD6"/>
</dbReference>
<dbReference type="AlphaFoldDB" id="W5JBD5"/>
<keyword evidence="5 7" id="KW-0472">Membrane</keyword>
<feature type="transmembrane region" description="Helical" evidence="7">
    <location>
        <begin position="378"/>
        <end position="396"/>
    </location>
</feature>
<gene>
    <name evidence="9" type="ORF">AND_008322</name>
</gene>
<feature type="compositionally biased region" description="Low complexity" evidence="6">
    <location>
        <begin position="657"/>
        <end position="669"/>
    </location>
</feature>
<dbReference type="eggNOG" id="KOG3762">
    <property type="taxonomic scope" value="Eukaryota"/>
</dbReference>
<evidence type="ECO:0000256" key="7">
    <source>
        <dbReference type="SAM" id="Phobius"/>
    </source>
</evidence>
<dbReference type="PANTHER" id="PTHR16172:SF27">
    <property type="entry name" value="FI19426P1"/>
    <property type="match status" value="1"/>
</dbReference>
<evidence type="ECO:0000256" key="5">
    <source>
        <dbReference type="ARBA" id="ARBA00023136"/>
    </source>
</evidence>
<dbReference type="Proteomes" id="UP000000673">
    <property type="component" value="Unassembled WGS sequence"/>
</dbReference>
<dbReference type="InterPro" id="IPR024989">
    <property type="entry name" value="MFS_assoc_dom"/>
</dbReference>
<feature type="region of interest" description="Disordered" evidence="6">
    <location>
        <begin position="653"/>
        <end position="679"/>
    </location>
</feature>
<dbReference type="InterPro" id="IPR036259">
    <property type="entry name" value="MFS_trans_sf"/>
</dbReference>
<evidence type="ECO:0000313" key="11">
    <source>
        <dbReference type="Proteomes" id="UP000000673"/>
    </source>
</evidence>
<feature type="transmembrane region" description="Helical" evidence="7">
    <location>
        <begin position="16"/>
        <end position="36"/>
    </location>
</feature>
<dbReference type="PROSITE" id="PS51257">
    <property type="entry name" value="PROKAR_LIPOPROTEIN"/>
    <property type="match status" value="1"/>
</dbReference>
<dbReference type="Pfam" id="PF12832">
    <property type="entry name" value="MFS_1_like"/>
    <property type="match status" value="1"/>
</dbReference>
<evidence type="ECO:0000313" key="10">
    <source>
        <dbReference type="EnsemblMetazoa" id="ADAC008322-PA"/>
    </source>
</evidence>
<dbReference type="HOGENOM" id="CLU_449208_0_0_1"/>
<dbReference type="VEuPathDB" id="VectorBase:ADAR2_005779"/>
<dbReference type="EMBL" id="ADMH02001988">
    <property type="protein sequence ID" value="ETN60069.1"/>
    <property type="molecule type" value="Genomic_DNA"/>
</dbReference>
<sequence length="707" mass="78391">MGAPPAKKPLVNRNLISLKIVLFLFYGALGCLHPYLQKHMTLTGLNYYESQLVTLIAPLVAILGPLVIAPLVDRLAGRAGASFGKRLRLLASLCMILSVVLYSVLFFLVPRVEREESSRSSVSFACDYEGAIIFQQRCSEERTCYQWKREKIGSLTLTNCSYTCQKPVEFENLNHPYTKGIVLPSSTESSLEDEDYDLNEEPLPAPDNFKQEATGVEVDNTPIPVPHICEHKGDRERELCHAYTAAATSLKLATVLRSAVNEENETHSAEWCRYPLDGFSCDIPEKQIVWMKLLTNSSNCTPKVECEVNDPYDDANSVLAESVCMRIVGDPELTFWSYLALRSFGDAFLLAVIVLLNAATIIATRETSSGRGDFGRQIVWGAIGWAISYFALAWFLETYYGYVVLALLAALVLLVSSGMPLTPPEMWWHTKCGMVAIPMSAIRRYGPESAGLCLVTLILGTFWAALDNYEGVLVKTYDIHPVADDYYGEVWSAFIVLGALLTIPALWYAEKIVDFCGHSNILITAVTTFILRFALLASCDVSWWRVIIDFLYPVTLGLTWLTIVFYMRHIIPRRLITTGQALPVIFHFCLGRFIGALIGMWTQIDHLIVTFQVLAIAACVVSVVYFLLYHLVLAPRCAARLNHEPSASALNITAPDGGASVPSNGSSSSQRRRTEAINRCESTTTTADGRDTSVTRALIFLSAFSTP</sequence>
<feature type="transmembrane region" description="Helical" evidence="7">
    <location>
        <begin position="550"/>
        <end position="569"/>
    </location>
</feature>
<feature type="transmembrane region" description="Helical" evidence="7">
    <location>
        <begin position="335"/>
        <end position="358"/>
    </location>
</feature>
<evidence type="ECO:0000256" key="1">
    <source>
        <dbReference type="ARBA" id="ARBA00004141"/>
    </source>
</evidence>
<feature type="transmembrane region" description="Helical" evidence="7">
    <location>
        <begin position="581"/>
        <end position="601"/>
    </location>
</feature>
<dbReference type="SUPFAM" id="SSF103473">
    <property type="entry name" value="MFS general substrate transporter"/>
    <property type="match status" value="1"/>
</dbReference>
<keyword evidence="4 7" id="KW-1133">Transmembrane helix</keyword>
<dbReference type="Gene3D" id="1.20.1250.20">
    <property type="entry name" value="MFS general substrate transporter like domains"/>
    <property type="match status" value="2"/>
</dbReference>
<dbReference type="GO" id="GO:0016020">
    <property type="term" value="C:membrane"/>
    <property type="evidence" value="ECO:0007669"/>
    <property type="project" value="UniProtKB-SubCell"/>
</dbReference>
<feature type="transmembrane region" description="Helical" evidence="7">
    <location>
        <begin position="89"/>
        <end position="109"/>
    </location>
</feature>
<feature type="domain" description="Major facilitator superfamily associated" evidence="8">
    <location>
        <begin position="15"/>
        <end position="613"/>
    </location>
</feature>
<organism evidence="9">
    <name type="scientific">Anopheles darlingi</name>
    <name type="common">Mosquito</name>
    <dbReference type="NCBI Taxonomy" id="43151"/>
    <lineage>
        <taxon>Eukaryota</taxon>
        <taxon>Metazoa</taxon>
        <taxon>Ecdysozoa</taxon>
        <taxon>Arthropoda</taxon>
        <taxon>Hexapoda</taxon>
        <taxon>Insecta</taxon>
        <taxon>Pterygota</taxon>
        <taxon>Neoptera</taxon>
        <taxon>Endopterygota</taxon>
        <taxon>Diptera</taxon>
        <taxon>Nematocera</taxon>
        <taxon>Culicoidea</taxon>
        <taxon>Culicidae</taxon>
        <taxon>Anophelinae</taxon>
        <taxon>Anopheles</taxon>
    </lineage>
</organism>
<dbReference type="FunCoup" id="W5JBD5">
    <property type="interactions" value="42"/>
</dbReference>
<evidence type="ECO:0000256" key="2">
    <source>
        <dbReference type="ARBA" id="ARBA00005241"/>
    </source>
</evidence>
<dbReference type="EnsemblMetazoa" id="ADAC008322-RA">
    <property type="protein sequence ID" value="ADAC008322-PA"/>
    <property type="gene ID" value="ADAC008322"/>
</dbReference>